<protein>
    <submittedName>
        <fullName evidence="3">Phenylacetyl-CoA ligase</fullName>
    </submittedName>
</protein>
<keyword evidence="3" id="KW-0436">Ligase</keyword>
<dbReference type="EMBL" id="JAWWNJ010000022">
    <property type="protein sequence ID" value="KAK7033856.1"/>
    <property type="molecule type" value="Genomic_DNA"/>
</dbReference>
<dbReference type="CDD" id="cd05911">
    <property type="entry name" value="Firefly_Luc_like"/>
    <property type="match status" value="1"/>
</dbReference>
<comment type="caution">
    <text evidence="3">The sequence shown here is derived from an EMBL/GenBank/DDBJ whole genome shotgun (WGS) entry which is preliminary data.</text>
</comment>
<dbReference type="Gene3D" id="3.30.300.30">
    <property type="match status" value="1"/>
</dbReference>
<dbReference type="Proteomes" id="UP001362999">
    <property type="component" value="Unassembled WGS sequence"/>
</dbReference>
<accession>A0AAW0C2W6</accession>
<dbReference type="InterPro" id="IPR025110">
    <property type="entry name" value="AMP-bd_C"/>
</dbReference>
<reference evidence="3 4" key="1">
    <citation type="journal article" date="2024" name="J Genomics">
        <title>Draft genome sequencing and assembly of Favolaschia claudopus CIRM-BRFM 2984 isolated from oak limbs.</title>
        <authorList>
            <person name="Navarro D."/>
            <person name="Drula E."/>
            <person name="Chaduli D."/>
            <person name="Cazenave R."/>
            <person name="Ahrendt S."/>
            <person name="Wang J."/>
            <person name="Lipzen A."/>
            <person name="Daum C."/>
            <person name="Barry K."/>
            <person name="Grigoriev I.V."/>
            <person name="Favel A."/>
            <person name="Rosso M.N."/>
            <person name="Martin F."/>
        </authorList>
    </citation>
    <scope>NUCLEOTIDE SEQUENCE [LARGE SCALE GENOMIC DNA]</scope>
    <source>
        <strain evidence="3 4">CIRM-BRFM 2984</strain>
    </source>
</reference>
<dbReference type="InterPro" id="IPR042099">
    <property type="entry name" value="ANL_N_sf"/>
</dbReference>
<dbReference type="InterPro" id="IPR000873">
    <property type="entry name" value="AMP-dep_synth/lig_dom"/>
</dbReference>
<proteinExistence type="predicted"/>
<organism evidence="3 4">
    <name type="scientific">Favolaschia claudopus</name>
    <dbReference type="NCBI Taxonomy" id="2862362"/>
    <lineage>
        <taxon>Eukaryota</taxon>
        <taxon>Fungi</taxon>
        <taxon>Dikarya</taxon>
        <taxon>Basidiomycota</taxon>
        <taxon>Agaricomycotina</taxon>
        <taxon>Agaricomycetes</taxon>
        <taxon>Agaricomycetidae</taxon>
        <taxon>Agaricales</taxon>
        <taxon>Marasmiineae</taxon>
        <taxon>Mycenaceae</taxon>
        <taxon>Favolaschia</taxon>
    </lineage>
</organism>
<dbReference type="Pfam" id="PF13193">
    <property type="entry name" value="AMP-binding_C"/>
    <property type="match status" value="1"/>
</dbReference>
<dbReference type="Pfam" id="PF00501">
    <property type="entry name" value="AMP-binding"/>
    <property type="match status" value="1"/>
</dbReference>
<evidence type="ECO:0000259" key="1">
    <source>
        <dbReference type="Pfam" id="PF00501"/>
    </source>
</evidence>
<dbReference type="PANTHER" id="PTHR24096:SF422">
    <property type="entry name" value="BCDNA.GH02901"/>
    <property type="match status" value="1"/>
</dbReference>
<evidence type="ECO:0000313" key="4">
    <source>
        <dbReference type="Proteomes" id="UP001362999"/>
    </source>
</evidence>
<dbReference type="AlphaFoldDB" id="A0AAW0C2W6"/>
<evidence type="ECO:0000259" key="2">
    <source>
        <dbReference type="Pfam" id="PF13193"/>
    </source>
</evidence>
<name>A0AAW0C2W6_9AGAR</name>
<dbReference type="InterPro" id="IPR020845">
    <property type="entry name" value="AMP-binding_CS"/>
</dbReference>
<dbReference type="PANTHER" id="PTHR24096">
    <property type="entry name" value="LONG-CHAIN-FATTY-ACID--COA LIGASE"/>
    <property type="match status" value="1"/>
</dbReference>
<keyword evidence="4" id="KW-1185">Reference proteome</keyword>
<gene>
    <name evidence="3" type="ORF">R3P38DRAFT_2916711</name>
</gene>
<dbReference type="GO" id="GO:0016405">
    <property type="term" value="F:CoA-ligase activity"/>
    <property type="evidence" value="ECO:0007669"/>
    <property type="project" value="TreeGrafter"/>
</dbReference>
<dbReference type="SUPFAM" id="SSF56801">
    <property type="entry name" value="Acetyl-CoA synthetase-like"/>
    <property type="match status" value="1"/>
</dbReference>
<feature type="domain" description="AMP-binding enzyme C-terminal" evidence="2">
    <location>
        <begin position="467"/>
        <end position="554"/>
    </location>
</feature>
<evidence type="ECO:0000313" key="3">
    <source>
        <dbReference type="EMBL" id="KAK7033856.1"/>
    </source>
</evidence>
<dbReference type="Gene3D" id="3.40.50.12780">
    <property type="entry name" value="N-terminal domain of ligase-like"/>
    <property type="match status" value="1"/>
</dbReference>
<feature type="domain" description="AMP-dependent synthetase/ligase" evidence="1">
    <location>
        <begin position="38"/>
        <end position="417"/>
    </location>
</feature>
<dbReference type="InterPro" id="IPR045851">
    <property type="entry name" value="AMP-bd_C_sf"/>
</dbReference>
<dbReference type="PROSITE" id="PS00455">
    <property type="entry name" value="AMP_BINDING"/>
    <property type="match status" value="1"/>
</dbReference>
<sequence length="572" mass="62716">MTVYQSLVGNFALPSESLTIPEFMLDATYPGTTGKHDNADWICLVDDASGRYLRFSELRSRTAYLCAALHELQNIKNGDMVALISHNDIDYPVCVWAVHRLGATVAPMSPAMTADELAYLLKLADPSVIIAQAGSSELARNAAKRAGMTEYSMVIMDSDPDQSLGYPTTESLIVCGKSLPPFRQKPLAPGEAKSKLAFLTFSSGTTGMPKAVCISHYNVISNVLQAEALNHVYDPQLQWSEKRYRPGGVCSGVLPLYHIYGLVVNLHFVIYARMKLVISAKFDFEKMLDNISRYQITNLLIVPPQALLFCKHPAVRRYDLTSVRACMIAAAPISAELTQSFLRVLPGIHLGQGYGMSETCAAISMYPIHPKVGVQGSGGKLIPGTIAKVVRADGTLAPPGERGELYVRGPQVTSGYYKNPAATKESLIEGWLRTGDEVYFDTEDNLFIVDRVKELIKVKGHQVAPAELEGHLLDHEDVADVAVIGVPDDFAGELPYAFIVLKPQPASQVRSDPQSHQTLQKSIFKHVSSAKSSYKWLNGGIEFVDSIPKSASGKILRRVLRERVRSVNHTKL</sequence>